<dbReference type="GO" id="GO:0006352">
    <property type="term" value="P:DNA-templated transcription initiation"/>
    <property type="evidence" value="ECO:0007669"/>
    <property type="project" value="InterPro"/>
</dbReference>
<proteinExistence type="inferred from homology"/>
<dbReference type="Pfam" id="PF08281">
    <property type="entry name" value="Sigma70_r4_2"/>
    <property type="match status" value="1"/>
</dbReference>
<dbReference type="InterPro" id="IPR013249">
    <property type="entry name" value="RNA_pol_sigma70_r4_t2"/>
</dbReference>
<dbReference type="OrthoDB" id="9784272at2"/>
<dbReference type="InterPro" id="IPR036388">
    <property type="entry name" value="WH-like_DNA-bd_sf"/>
</dbReference>
<dbReference type="GO" id="GO:0016987">
    <property type="term" value="F:sigma factor activity"/>
    <property type="evidence" value="ECO:0007669"/>
    <property type="project" value="UniProtKB-KW"/>
</dbReference>
<comment type="caution">
    <text evidence="9">The sequence shown here is derived from an EMBL/GenBank/DDBJ whole genome shotgun (WGS) entry which is preliminary data.</text>
</comment>
<accession>A0A4Y8PGN7</accession>
<dbReference type="InterPro" id="IPR014284">
    <property type="entry name" value="RNA_pol_sigma-70_dom"/>
</dbReference>
<keyword evidence="5 6" id="KW-0804">Transcription</keyword>
<keyword evidence="2 6" id="KW-0805">Transcription regulation</keyword>
<dbReference type="Pfam" id="PF04542">
    <property type="entry name" value="Sigma70_r2"/>
    <property type="match status" value="1"/>
</dbReference>
<evidence type="ECO:0000313" key="9">
    <source>
        <dbReference type="EMBL" id="TFE71474.1"/>
    </source>
</evidence>
<dbReference type="InterPro" id="IPR000838">
    <property type="entry name" value="RNA_pol_sigma70_ECF_CS"/>
</dbReference>
<dbReference type="PANTHER" id="PTHR43133:SF62">
    <property type="entry name" value="RNA POLYMERASE SIGMA FACTOR SIGZ"/>
    <property type="match status" value="1"/>
</dbReference>
<evidence type="ECO:0000256" key="3">
    <source>
        <dbReference type="ARBA" id="ARBA00023082"/>
    </source>
</evidence>
<dbReference type="InterPro" id="IPR039425">
    <property type="entry name" value="RNA_pol_sigma-70-like"/>
</dbReference>
<reference evidence="9 10" key="1">
    <citation type="submission" date="2016-05" db="EMBL/GenBank/DDBJ databases">
        <title>Diversity and Homogeneity among Thermoacidophilic Verrucomicrobia Methanotrophs Linked with Geographical Origin.</title>
        <authorList>
            <person name="Erikstad H.-A."/>
            <person name="Smestad N.B."/>
            <person name="Ceballos R.M."/>
            <person name="Birkeland N.-K."/>
        </authorList>
    </citation>
    <scope>NUCLEOTIDE SEQUENCE [LARGE SCALE GENOMIC DNA]</scope>
    <source>
        <strain evidence="9 10">Phi</strain>
    </source>
</reference>
<feature type="domain" description="RNA polymerase sigma-70 region 2" evidence="7">
    <location>
        <begin position="47"/>
        <end position="115"/>
    </location>
</feature>
<dbReference type="Gene3D" id="1.10.1740.10">
    <property type="match status" value="1"/>
</dbReference>
<dbReference type="PROSITE" id="PS01063">
    <property type="entry name" value="SIGMA70_ECF"/>
    <property type="match status" value="1"/>
</dbReference>
<evidence type="ECO:0000256" key="4">
    <source>
        <dbReference type="ARBA" id="ARBA00023125"/>
    </source>
</evidence>
<dbReference type="Gene3D" id="1.10.10.10">
    <property type="entry name" value="Winged helix-like DNA-binding domain superfamily/Winged helix DNA-binding domain"/>
    <property type="match status" value="1"/>
</dbReference>
<dbReference type="CDD" id="cd06171">
    <property type="entry name" value="Sigma70_r4"/>
    <property type="match status" value="1"/>
</dbReference>
<feature type="domain" description="RNA polymerase sigma factor 70 region 4 type 2" evidence="8">
    <location>
        <begin position="149"/>
        <end position="197"/>
    </location>
</feature>
<name>A0A4Y8PGN7_9BACT</name>
<evidence type="ECO:0000259" key="7">
    <source>
        <dbReference type="Pfam" id="PF04542"/>
    </source>
</evidence>
<protein>
    <recommendedName>
        <fullName evidence="6">RNA polymerase sigma factor</fullName>
    </recommendedName>
</protein>
<keyword evidence="10" id="KW-1185">Reference proteome</keyword>
<dbReference type="InterPro" id="IPR007627">
    <property type="entry name" value="RNA_pol_sigma70_r2"/>
</dbReference>
<keyword evidence="3 6" id="KW-0731">Sigma factor</keyword>
<dbReference type="RefSeq" id="WP_134439233.1">
    <property type="nucleotide sequence ID" value="NZ_LXQC01000071.1"/>
</dbReference>
<evidence type="ECO:0000256" key="1">
    <source>
        <dbReference type="ARBA" id="ARBA00010641"/>
    </source>
</evidence>
<dbReference type="EMBL" id="LXQC01000071">
    <property type="protein sequence ID" value="TFE71474.1"/>
    <property type="molecule type" value="Genomic_DNA"/>
</dbReference>
<dbReference type="GO" id="GO:0003677">
    <property type="term" value="F:DNA binding"/>
    <property type="evidence" value="ECO:0007669"/>
    <property type="project" value="UniProtKB-KW"/>
</dbReference>
<dbReference type="SUPFAM" id="SSF88659">
    <property type="entry name" value="Sigma3 and sigma4 domains of RNA polymerase sigma factors"/>
    <property type="match status" value="1"/>
</dbReference>
<gene>
    <name evidence="9" type="ORF">A7Q10_10915</name>
</gene>
<dbReference type="Proteomes" id="UP000297713">
    <property type="component" value="Unassembled WGS sequence"/>
</dbReference>
<dbReference type="InterPro" id="IPR013325">
    <property type="entry name" value="RNA_pol_sigma_r2"/>
</dbReference>
<organism evidence="9 10">
    <name type="scientific">Methylacidiphilum caldifontis</name>
    <dbReference type="NCBI Taxonomy" id="2795386"/>
    <lineage>
        <taxon>Bacteria</taxon>
        <taxon>Pseudomonadati</taxon>
        <taxon>Verrucomicrobiota</taxon>
        <taxon>Methylacidiphilae</taxon>
        <taxon>Methylacidiphilales</taxon>
        <taxon>Methylacidiphilaceae</taxon>
        <taxon>Methylacidiphilum (ex Ratnadevi et al. 2023)</taxon>
    </lineage>
</organism>
<dbReference type="AlphaFoldDB" id="A0A4Y8PGN7"/>
<evidence type="ECO:0000256" key="6">
    <source>
        <dbReference type="RuleBase" id="RU000716"/>
    </source>
</evidence>
<dbReference type="NCBIfam" id="TIGR02937">
    <property type="entry name" value="sigma70-ECF"/>
    <property type="match status" value="1"/>
</dbReference>
<comment type="similarity">
    <text evidence="1 6">Belongs to the sigma-70 factor family. ECF subfamily.</text>
</comment>
<sequence>MELGIIRYNETGRGLSVTFRAKRPSREDANQLIKRVAYGDMDALRAIYDAYSSGVYSLAFRRLGDAGTAEEVVQDVFLRVWHAAPQWNDSRGPFESWLFVVARNLIYDRLREKQRQGHMVTDTTWDVMGDVPMPDLVSDTIIDTDTTAHLLEGLSREQREIVTMIYVDGFTTAEVAQMKSIPQGTVKSRLRLALDHLRRHLTAKEVE</sequence>
<evidence type="ECO:0000256" key="2">
    <source>
        <dbReference type="ARBA" id="ARBA00023015"/>
    </source>
</evidence>
<keyword evidence="4 6" id="KW-0238">DNA-binding</keyword>
<evidence type="ECO:0000256" key="5">
    <source>
        <dbReference type="ARBA" id="ARBA00023163"/>
    </source>
</evidence>
<dbReference type="PANTHER" id="PTHR43133">
    <property type="entry name" value="RNA POLYMERASE ECF-TYPE SIGMA FACTO"/>
    <property type="match status" value="1"/>
</dbReference>
<evidence type="ECO:0000259" key="8">
    <source>
        <dbReference type="Pfam" id="PF08281"/>
    </source>
</evidence>
<evidence type="ECO:0000313" key="10">
    <source>
        <dbReference type="Proteomes" id="UP000297713"/>
    </source>
</evidence>
<dbReference type="SUPFAM" id="SSF88946">
    <property type="entry name" value="Sigma2 domain of RNA polymerase sigma factors"/>
    <property type="match status" value="1"/>
</dbReference>
<dbReference type="InterPro" id="IPR013324">
    <property type="entry name" value="RNA_pol_sigma_r3/r4-like"/>
</dbReference>